<comment type="cofactor">
    <cofactor evidence="8">
        <name>tungstopterin</name>
        <dbReference type="ChEBI" id="CHEBI:30402"/>
    </cofactor>
</comment>
<comment type="cofactor">
    <cofactor evidence="1">
        <name>[4Fe-4S] cluster</name>
        <dbReference type="ChEBI" id="CHEBI:49883"/>
    </cofactor>
</comment>
<dbReference type="Proteomes" id="UP000278149">
    <property type="component" value="Unassembled WGS sequence"/>
</dbReference>
<dbReference type="GO" id="GO:0009055">
    <property type="term" value="F:electron transfer activity"/>
    <property type="evidence" value="ECO:0007669"/>
    <property type="project" value="InterPro"/>
</dbReference>
<sequence length="618" mass="68855">MNETFINFSQLRTAPGGSMASVYAEKILRINLREKSIKTEAPRRDWLALYLGGRGLGIRYVYEEVPPGANALGPENKVVIATGPLTGTIAPLSGRFAVVSKSPKTGTINDNYVGGSFGPELKYAGYDAVIIEDVAEKPVYIYISDGNVEIRDASHLWGMKVREAMEELRKENGNVKTMVIGPAGEKLSLISSVHVDEYFVAARGGIGAVFGSKKLKGIVVRAEERKIELPNPGRFRETISRLMKESVLTEANIWAKTDGTPIIVDLSNNVGALPHLNFREGYYEYAKFINTDVVKQKFHSRFACHSCPLACKRKINTRRGVIKAPEYETIGMMGSNLALKDMDDLAYAAEVADNLGLDTISLGNLLAFILELKERGIISKEEIGFDVDWGDADGIVKLIEMIGYRRGFGDLVADGVMRAAERIGRGSERYAMHIKGSEIPAYDPRGSWGMALAYATSDRGACHLRAWTIASEAFGNMPPHTYEGKAKLTKDLQDLNSVKWSLIICDFWALGFQEIADLLSAAMDKEFTVPQVQEIGERIWNLAKMFNLREGFTRKHDYPPDRFFDEPHTKGPTAGIKLDREGYEKALDEYYELRGWDREGRPKRETLERLGLSKDLKI</sequence>
<evidence type="ECO:0000256" key="2">
    <source>
        <dbReference type="ARBA" id="ARBA00011032"/>
    </source>
</evidence>
<dbReference type="Gene3D" id="1.10.569.10">
    <property type="entry name" value="Aldehyde Ferredoxin Oxidoreductase Protein, subunit A, domain 2"/>
    <property type="match status" value="1"/>
</dbReference>
<comment type="similarity">
    <text evidence="2">Belongs to the AOR/FOR family.</text>
</comment>
<dbReference type="GO" id="GO:0016625">
    <property type="term" value="F:oxidoreductase activity, acting on the aldehyde or oxo group of donors, iron-sulfur protein as acceptor"/>
    <property type="evidence" value="ECO:0007669"/>
    <property type="project" value="InterPro"/>
</dbReference>
<evidence type="ECO:0000256" key="3">
    <source>
        <dbReference type="ARBA" id="ARBA00022485"/>
    </source>
</evidence>
<evidence type="ECO:0000256" key="1">
    <source>
        <dbReference type="ARBA" id="ARBA00001966"/>
    </source>
</evidence>
<keyword evidence="6" id="KW-0408">Iron</keyword>
<dbReference type="InterPro" id="IPR051919">
    <property type="entry name" value="W-dependent_AOR"/>
</dbReference>
<dbReference type="InterPro" id="IPR013985">
    <property type="entry name" value="Ald_Fedxn_OxRdtase_dom3"/>
</dbReference>
<evidence type="ECO:0000313" key="11">
    <source>
        <dbReference type="Proteomes" id="UP000278149"/>
    </source>
</evidence>
<evidence type="ECO:0000256" key="8">
    <source>
        <dbReference type="ARBA" id="ARBA00049934"/>
    </source>
</evidence>
<name>A0A3R9PSC5_9CREN</name>
<dbReference type="Gene3D" id="3.60.9.10">
    <property type="entry name" value="Aldehyde ferredoxin oxidoreductase, N-terminal domain"/>
    <property type="match status" value="1"/>
</dbReference>
<evidence type="ECO:0000256" key="6">
    <source>
        <dbReference type="ARBA" id="ARBA00023004"/>
    </source>
</evidence>
<keyword evidence="4" id="KW-0479">Metal-binding</keyword>
<keyword evidence="5" id="KW-0560">Oxidoreductase</keyword>
<dbReference type="InterPro" id="IPR001203">
    <property type="entry name" value="OxRdtase_Ald_Fedxn_C"/>
</dbReference>
<proteinExistence type="inferred from homology"/>
<dbReference type="InterPro" id="IPR013983">
    <property type="entry name" value="Ald_Fedxn_OxRdtase_N"/>
</dbReference>
<accession>A0A3R9PSC5</accession>
<evidence type="ECO:0000256" key="4">
    <source>
        <dbReference type="ARBA" id="ARBA00022723"/>
    </source>
</evidence>
<feature type="domain" description="Aldehyde ferredoxin oxidoreductase N-terminal" evidence="9">
    <location>
        <begin position="23"/>
        <end position="224"/>
    </location>
</feature>
<evidence type="ECO:0000259" key="9">
    <source>
        <dbReference type="SMART" id="SM00790"/>
    </source>
</evidence>
<dbReference type="Pfam" id="PF01314">
    <property type="entry name" value="AFOR_C"/>
    <property type="match status" value="1"/>
</dbReference>
<dbReference type="AlphaFoldDB" id="A0A3R9PSC5"/>
<evidence type="ECO:0000256" key="7">
    <source>
        <dbReference type="ARBA" id="ARBA00023014"/>
    </source>
</evidence>
<dbReference type="GO" id="GO:0046872">
    <property type="term" value="F:metal ion binding"/>
    <property type="evidence" value="ECO:0007669"/>
    <property type="project" value="UniProtKB-KW"/>
</dbReference>
<dbReference type="GO" id="GO:0051539">
    <property type="term" value="F:4 iron, 4 sulfur cluster binding"/>
    <property type="evidence" value="ECO:0007669"/>
    <property type="project" value="UniProtKB-KW"/>
</dbReference>
<dbReference type="SMART" id="SM00790">
    <property type="entry name" value="AFOR_N"/>
    <property type="match status" value="1"/>
</dbReference>
<dbReference type="PANTHER" id="PTHR30038">
    <property type="entry name" value="ALDEHYDE FERREDOXIN OXIDOREDUCTASE"/>
    <property type="match status" value="1"/>
</dbReference>
<dbReference type="InterPro" id="IPR036021">
    <property type="entry name" value="Tungsten_al_ferr_oxy-like_C"/>
</dbReference>
<protein>
    <submittedName>
        <fullName evidence="10">Aldehyde ferredoxin oxidoreductase</fullName>
    </submittedName>
</protein>
<keyword evidence="7" id="KW-0411">Iron-sulfur</keyword>
<dbReference type="InterPro" id="IPR036503">
    <property type="entry name" value="Ald_Fedxn_OxRdtase_N_sf"/>
</dbReference>
<dbReference type="Gene3D" id="1.10.599.10">
    <property type="entry name" value="Aldehyde Ferredoxin Oxidoreductase Protein, subunit A, domain 3"/>
    <property type="match status" value="1"/>
</dbReference>
<dbReference type="InterPro" id="IPR013984">
    <property type="entry name" value="Ald_Fedxn_OxRdtase_dom2"/>
</dbReference>
<comment type="caution">
    <text evidence="10">The sequence shown here is derived from an EMBL/GenBank/DDBJ whole genome shotgun (WGS) entry which is preliminary data.</text>
</comment>
<gene>
    <name evidence="10" type="ORF">D9Q81_00150</name>
</gene>
<dbReference type="SUPFAM" id="SSF48310">
    <property type="entry name" value="Aldehyde ferredoxin oxidoreductase, C-terminal domains"/>
    <property type="match status" value="1"/>
</dbReference>
<keyword evidence="3" id="KW-0004">4Fe-4S</keyword>
<dbReference type="EMBL" id="RCOR01000001">
    <property type="protein sequence ID" value="RSN70928.1"/>
    <property type="molecule type" value="Genomic_DNA"/>
</dbReference>
<dbReference type="SUPFAM" id="SSF56228">
    <property type="entry name" value="Aldehyde ferredoxin oxidoreductase, N-terminal domain"/>
    <property type="match status" value="1"/>
</dbReference>
<evidence type="ECO:0000313" key="10">
    <source>
        <dbReference type="EMBL" id="RSN70928.1"/>
    </source>
</evidence>
<evidence type="ECO:0000256" key="5">
    <source>
        <dbReference type="ARBA" id="ARBA00023002"/>
    </source>
</evidence>
<reference evidence="10 11" key="1">
    <citation type="submission" date="2018-10" db="EMBL/GenBank/DDBJ databases">
        <title>Co-occurring genomic capacity for anaerobic methane metabolism and dissimilatory sulfite reduction discovered in the Korarchaeota.</title>
        <authorList>
            <person name="Mckay L.J."/>
            <person name="Dlakic M."/>
            <person name="Fields M.W."/>
            <person name="Delmont T.O."/>
            <person name="Eren A.M."/>
            <person name="Jay Z.J."/>
            <person name="Klingelsmith K.B."/>
            <person name="Rusch D.B."/>
            <person name="Inskeep W.P."/>
        </authorList>
    </citation>
    <scope>NUCLEOTIDE SEQUENCE [LARGE SCALE GENOMIC DNA]</scope>
    <source>
        <strain evidence="10 11">WS</strain>
    </source>
</reference>
<dbReference type="PANTHER" id="PTHR30038:SF0">
    <property type="entry name" value="TUNGSTEN-CONTAINING ALDEHYDE FERREDOXIN OXIDOREDUCTASE"/>
    <property type="match status" value="1"/>
</dbReference>
<dbReference type="Pfam" id="PF02730">
    <property type="entry name" value="AFOR_N"/>
    <property type="match status" value="1"/>
</dbReference>
<organism evidence="10 11">
    <name type="scientific">Candidatus Korarchaeum cryptofilum</name>
    <dbReference type="NCBI Taxonomy" id="498846"/>
    <lineage>
        <taxon>Archaea</taxon>
        <taxon>Thermoproteota</taxon>
        <taxon>Candidatus Korarchaeia</taxon>
        <taxon>Candidatus Korarchaeales</taxon>
        <taxon>Candidatus Korarchaeaceae</taxon>
        <taxon>Candidatus Korarchaeum</taxon>
    </lineage>
</organism>